<dbReference type="EMBL" id="ML992717">
    <property type="protein sequence ID" value="KAF2206618.1"/>
    <property type="molecule type" value="Genomic_DNA"/>
</dbReference>
<organism evidence="1 2">
    <name type="scientific">Cercospora zeae-maydis SCOH1-5</name>
    <dbReference type="NCBI Taxonomy" id="717836"/>
    <lineage>
        <taxon>Eukaryota</taxon>
        <taxon>Fungi</taxon>
        <taxon>Dikarya</taxon>
        <taxon>Ascomycota</taxon>
        <taxon>Pezizomycotina</taxon>
        <taxon>Dothideomycetes</taxon>
        <taxon>Dothideomycetidae</taxon>
        <taxon>Mycosphaerellales</taxon>
        <taxon>Mycosphaerellaceae</taxon>
        <taxon>Cercospora</taxon>
    </lineage>
</organism>
<evidence type="ECO:0000313" key="1">
    <source>
        <dbReference type="EMBL" id="KAF2206618.1"/>
    </source>
</evidence>
<dbReference type="OrthoDB" id="3623311at2759"/>
<keyword evidence="2" id="KW-1185">Reference proteome</keyword>
<evidence type="ECO:0000313" key="2">
    <source>
        <dbReference type="Proteomes" id="UP000799539"/>
    </source>
</evidence>
<dbReference type="Proteomes" id="UP000799539">
    <property type="component" value="Unassembled WGS sequence"/>
</dbReference>
<sequence>MPLTIRQLLTTPSPQPRYIRLHSASYSSRELLGEIISMANKLVRRVSEAQMASTDERAWPVREMASKWDSIRAFPEMLQEVDVELLKILVLDAYADAERLEWGGGGG</sequence>
<accession>A0A6A6EWI9</accession>
<name>A0A6A6EWI9_9PEZI</name>
<proteinExistence type="predicted"/>
<gene>
    <name evidence="1" type="ORF">CERZMDRAFT_103281</name>
</gene>
<reference evidence="1" key="1">
    <citation type="journal article" date="2020" name="Stud. Mycol.">
        <title>101 Dothideomycetes genomes: a test case for predicting lifestyles and emergence of pathogens.</title>
        <authorList>
            <person name="Haridas S."/>
            <person name="Albert R."/>
            <person name="Binder M."/>
            <person name="Bloem J."/>
            <person name="Labutti K."/>
            <person name="Salamov A."/>
            <person name="Andreopoulos B."/>
            <person name="Baker S."/>
            <person name="Barry K."/>
            <person name="Bills G."/>
            <person name="Bluhm B."/>
            <person name="Cannon C."/>
            <person name="Castanera R."/>
            <person name="Culley D."/>
            <person name="Daum C."/>
            <person name="Ezra D."/>
            <person name="Gonzalez J."/>
            <person name="Henrissat B."/>
            <person name="Kuo A."/>
            <person name="Liang C."/>
            <person name="Lipzen A."/>
            <person name="Lutzoni F."/>
            <person name="Magnuson J."/>
            <person name="Mondo S."/>
            <person name="Nolan M."/>
            <person name="Ohm R."/>
            <person name="Pangilinan J."/>
            <person name="Park H.-J."/>
            <person name="Ramirez L."/>
            <person name="Alfaro M."/>
            <person name="Sun H."/>
            <person name="Tritt A."/>
            <person name="Yoshinaga Y."/>
            <person name="Zwiers L.-H."/>
            <person name="Turgeon B."/>
            <person name="Goodwin S."/>
            <person name="Spatafora J."/>
            <person name="Crous P."/>
            <person name="Grigoriev I."/>
        </authorList>
    </citation>
    <scope>NUCLEOTIDE SEQUENCE</scope>
    <source>
        <strain evidence="1">SCOH1-5</strain>
    </source>
</reference>
<protein>
    <submittedName>
        <fullName evidence="1">Uncharacterized protein</fullName>
    </submittedName>
</protein>
<dbReference type="AlphaFoldDB" id="A0A6A6EWI9"/>